<feature type="chain" id="PRO_5046175692" evidence="1">
    <location>
        <begin position="19"/>
        <end position="100"/>
    </location>
</feature>
<dbReference type="EMBL" id="OU015430">
    <property type="protein sequence ID" value="CAG4972005.1"/>
    <property type="molecule type" value="Genomic_DNA"/>
</dbReference>
<proteinExistence type="predicted"/>
<protein>
    <submittedName>
        <fullName evidence="2">Uncharacterized protein</fullName>
    </submittedName>
</protein>
<dbReference type="RefSeq" id="WP_215220036.1">
    <property type="nucleotide sequence ID" value="NZ_OU015430.1"/>
</dbReference>
<accession>A0ABM8UES8</accession>
<gene>
    <name evidence="2" type="ORF">LYB30171_01106</name>
</gene>
<evidence type="ECO:0000313" key="2">
    <source>
        <dbReference type="EMBL" id="CAG4972005.1"/>
    </source>
</evidence>
<sequence>MRPMLLTVLLAVPMVAGATDLHELFYEGYSIVEKTRVAGEFAGCVAGRRIPLENGMVFVCSEFSVAVGGSTEVVIVEDDYGDIRLTIDEAEYRGTLLRSK</sequence>
<organism evidence="2 3">
    <name type="scientific">Novilysobacter luteus</name>
    <dbReference type="NCBI Taxonomy" id="2822368"/>
    <lineage>
        <taxon>Bacteria</taxon>
        <taxon>Pseudomonadati</taxon>
        <taxon>Pseudomonadota</taxon>
        <taxon>Gammaproteobacteria</taxon>
        <taxon>Lysobacterales</taxon>
        <taxon>Lysobacteraceae</taxon>
        <taxon>Novilysobacter</taxon>
    </lineage>
</organism>
<reference evidence="2 3" key="1">
    <citation type="submission" date="2021-04" db="EMBL/GenBank/DDBJ databases">
        <authorList>
            <person name="Rodrigo-Torres L."/>
            <person name="Arahal R. D."/>
            <person name="Lucena T."/>
        </authorList>
    </citation>
    <scope>NUCLEOTIDE SEQUENCE [LARGE SCALE GENOMIC DNA]</scope>
    <source>
        <strain evidence="2 3">CECT 30171</strain>
    </source>
</reference>
<name>A0ABM8UES8_9GAMM</name>
<evidence type="ECO:0000256" key="1">
    <source>
        <dbReference type="SAM" id="SignalP"/>
    </source>
</evidence>
<keyword evidence="1" id="KW-0732">Signal</keyword>
<dbReference type="Proteomes" id="UP000680116">
    <property type="component" value="Chromosome"/>
</dbReference>
<keyword evidence="3" id="KW-1185">Reference proteome</keyword>
<feature type="signal peptide" evidence="1">
    <location>
        <begin position="1"/>
        <end position="18"/>
    </location>
</feature>
<evidence type="ECO:0000313" key="3">
    <source>
        <dbReference type="Proteomes" id="UP000680116"/>
    </source>
</evidence>